<organism evidence="2 3">
    <name type="scientific">Ameca splendens</name>
    <dbReference type="NCBI Taxonomy" id="208324"/>
    <lineage>
        <taxon>Eukaryota</taxon>
        <taxon>Metazoa</taxon>
        <taxon>Chordata</taxon>
        <taxon>Craniata</taxon>
        <taxon>Vertebrata</taxon>
        <taxon>Euteleostomi</taxon>
        <taxon>Actinopterygii</taxon>
        <taxon>Neopterygii</taxon>
        <taxon>Teleostei</taxon>
        <taxon>Neoteleostei</taxon>
        <taxon>Acanthomorphata</taxon>
        <taxon>Ovalentaria</taxon>
        <taxon>Atherinomorphae</taxon>
        <taxon>Cyprinodontiformes</taxon>
        <taxon>Goodeidae</taxon>
        <taxon>Ameca</taxon>
    </lineage>
</organism>
<evidence type="ECO:0000256" key="1">
    <source>
        <dbReference type="SAM" id="MobiDB-lite"/>
    </source>
</evidence>
<sequence>MYLVVIATQYRTFVYLLTPEYKHLWVEHKPSRPGPRPPTPTPVPNDHHPHPEKGPRAKEGSTWSKPANQSNNRMKQSQPPNEFCSQPYEPSTPLNPNMNFPTVPSPTRTPISNTCPRTQTP</sequence>
<feature type="compositionally biased region" description="Basic and acidic residues" evidence="1">
    <location>
        <begin position="45"/>
        <end position="59"/>
    </location>
</feature>
<feature type="compositionally biased region" description="Pro residues" evidence="1">
    <location>
        <begin position="32"/>
        <end position="43"/>
    </location>
</feature>
<gene>
    <name evidence="2" type="ORF">AMECASPLE_038187</name>
</gene>
<dbReference type="EMBL" id="JAHRIP010016287">
    <property type="protein sequence ID" value="MEQ2286043.1"/>
    <property type="molecule type" value="Genomic_DNA"/>
</dbReference>
<feature type="compositionally biased region" description="Polar residues" evidence="1">
    <location>
        <begin position="61"/>
        <end position="121"/>
    </location>
</feature>
<evidence type="ECO:0000313" key="3">
    <source>
        <dbReference type="Proteomes" id="UP001469553"/>
    </source>
</evidence>
<evidence type="ECO:0000313" key="2">
    <source>
        <dbReference type="EMBL" id="MEQ2286043.1"/>
    </source>
</evidence>
<dbReference type="Proteomes" id="UP001469553">
    <property type="component" value="Unassembled WGS sequence"/>
</dbReference>
<name>A0ABV0XWZ1_9TELE</name>
<keyword evidence="3" id="KW-1185">Reference proteome</keyword>
<feature type="region of interest" description="Disordered" evidence="1">
    <location>
        <begin position="27"/>
        <end position="121"/>
    </location>
</feature>
<accession>A0ABV0XWZ1</accession>
<reference evidence="2 3" key="1">
    <citation type="submission" date="2021-06" db="EMBL/GenBank/DDBJ databases">
        <authorList>
            <person name="Palmer J.M."/>
        </authorList>
    </citation>
    <scope>NUCLEOTIDE SEQUENCE [LARGE SCALE GENOMIC DNA]</scope>
    <source>
        <strain evidence="2 3">AS_MEX2019</strain>
        <tissue evidence="2">Muscle</tissue>
    </source>
</reference>
<comment type="caution">
    <text evidence="2">The sequence shown here is derived from an EMBL/GenBank/DDBJ whole genome shotgun (WGS) entry which is preliminary data.</text>
</comment>
<protein>
    <submittedName>
        <fullName evidence="2">Uncharacterized protein</fullName>
    </submittedName>
</protein>
<proteinExistence type="predicted"/>